<dbReference type="GO" id="GO:0010506">
    <property type="term" value="P:regulation of autophagy"/>
    <property type="evidence" value="ECO:0007669"/>
    <property type="project" value="InterPro"/>
</dbReference>
<keyword evidence="3" id="KW-0418">Kinase</keyword>
<sequence>MGPAFRCFICDKLCHGVRYHVPDQDTSTACWSPEESETLPKAASTGSQTASGEEVQEVLLFGGDEDSNEIMPSLRAWLEHLQLGHHLEKAMEWCQEMGAAEMDEIRENWEDFAEHLGLSDEEREYLAEACQPQDLSPLPALAASKSRETFGPEAAPYVMQEKLGQGATATVYRCKRGEEEFAVKVIDLHRFCLHPGFDKLRQQIMREMSLLLMLQHRNIVKLVDVSESSHTFFMVMELVRGGDLSEYLLSKPDRHMDDREACHVFLQIVDGLCHIHSKNIVHRDLKPQNILLVDRPEEVRDRRHKPKPVEVKLSDFGHSKLVRDGYTFARSHVGTPQYLAPEVASISKCNYDERADLWSLGVVLYVMLTGQYPFRSSEDPAYHQGRFSFRGSGRAEELMAGLIRRRPEDRMPLEQCLLSAWVQSNRPKAPPRIPRQITASSLAAAPAPVREFRIRLPKAPKKVSDFKSELDMFSLRHKVSASLQLLEVVVTFTDGPEGSMETAWSELWELLHRNCPALKKCNGMFPDSHANSPMNMHSDPMLDQEQEALNSIYGADFEALSDYEWLVNVGQGTFLRVNLPGGYPGTEPPAVQVECPHGTAPSIQQSLENCWTPGEVCVFEMVECLRAAVEPACAAPPTEGSGDETPSPLTPAKVVGSSGRRLTSQNVSFEW</sequence>
<dbReference type="PROSITE" id="PS00108">
    <property type="entry name" value="PROTEIN_KINASE_ST"/>
    <property type="match status" value="1"/>
</dbReference>
<dbReference type="SMART" id="SM00220">
    <property type="entry name" value="S_TKc"/>
    <property type="match status" value="1"/>
</dbReference>
<keyword evidence="1" id="KW-0808">Transferase</keyword>
<name>A0AA36NGC9_9DINO</name>
<keyword evidence="9" id="KW-1185">Reference proteome</keyword>
<evidence type="ECO:0000259" key="7">
    <source>
        <dbReference type="PROSITE" id="PS50011"/>
    </source>
</evidence>
<dbReference type="Pfam" id="PF05773">
    <property type="entry name" value="RWD"/>
    <property type="match status" value="1"/>
</dbReference>
<dbReference type="GO" id="GO:0004674">
    <property type="term" value="F:protein serine/threonine kinase activity"/>
    <property type="evidence" value="ECO:0007669"/>
    <property type="project" value="InterPro"/>
</dbReference>
<dbReference type="PROSITE" id="PS50011">
    <property type="entry name" value="PROTEIN_KINASE_DOM"/>
    <property type="match status" value="1"/>
</dbReference>
<dbReference type="InterPro" id="IPR017441">
    <property type="entry name" value="Protein_kinase_ATP_BS"/>
</dbReference>
<dbReference type="InterPro" id="IPR016135">
    <property type="entry name" value="UBQ-conjugating_enzyme/RWD"/>
</dbReference>
<dbReference type="GO" id="GO:0005829">
    <property type="term" value="C:cytosol"/>
    <property type="evidence" value="ECO:0007669"/>
    <property type="project" value="TreeGrafter"/>
</dbReference>
<evidence type="ECO:0000256" key="1">
    <source>
        <dbReference type="ARBA" id="ARBA00022679"/>
    </source>
</evidence>
<keyword evidence="4 5" id="KW-0067">ATP-binding</keyword>
<evidence type="ECO:0000256" key="2">
    <source>
        <dbReference type="ARBA" id="ARBA00022741"/>
    </source>
</evidence>
<dbReference type="InterPro" id="IPR045269">
    <property type="entry name" value="Atg1-like"/>
</dbReference>
<feature type="compositionally biased region" description="Polar residues" evidence="6">
    <location>
        <begin position="660"/>
        <end position="671"/>
    </location>
</feature>
<evidence type="ECO:0000313" key="8">
    <source>
        <dbReference type="EMBL" id="CAJ1401078.1"/>
    </source>
</evidence>
<comment type="caution">
    <text evidence="8">The sequence shown here is derived from an EMBL/GenBank/DDBJ whole genome shotgun (WGS) entry which is preliminary data.</text>
</comment>
<dbReference type="EMBL" id="CAUJNA010003397">
    <property type="protein sequence ID" value="CAJ1401078.1"/>
    <property type="molecule type" value="Genomic_DNA"/>
</dbReference>
<dbReference type="Proteomes" id="UP001178507">
    <property type="component" value="Unassembled WGS sequence"/>
</dbReference>
<evidence type="ECO:0000256" key="3">
    <source>
        <dbReference type="ARBA" id="ARBA00022777"/>
    </source>
</evidence>
<dbReference type="InterPro" id="IPR008271">
    <property type="entry name" value="Ser/Thr_kinase_AS"/>
</dbReference>
<evidence type="ECO:0000256" key="6">
    <source>
        <dbReference type="SAM" id="MobiDB-lite"/>
    </source>
</evidence>
<evidence type="ECO:0000256" key="4">
    <source>
        <dbReference type="ARBA" id="ARBA00022840"/>
    </source>
</evidence>
<feature type="domain" description="Protein kinase" evidence="7">
    <location>
        <begin position="157"/>
        <end position="422"/>
    </location>
</feature>
<dbReference type="InterPro" id="IPR006575">
    <property type="entry name" value="RWD_dom"/>
</dbReference>
<dbReference type="PANTHER" id="PTHR24348:SF22">
    <property type="entry name" value="NON-SPECIFIC SERINE_THREONINE PROTEIN KINASE"/>
    <property type="match status" value="1"/>
</dbReference>
<dbReference type="GO" id="GO:0005524">
    <property type="term" value="F:ATP binding"/>
    <property type="evidence" value="ECO:0007669"/>
    <property type="project" value="UniProtKB-UniRule"/>
</dbReference>
<feature type="region of interest" description="Disordered" evidence="6">
    <location>
        <begin position="634"/>
        <end position="671"/>
    </location>
</feature>
<evidence type="ECO:0000256" key="5">
    <source>
        <dbReference type="PROSITE-ProRule" id="PRU10141"/>
    </source>
</evidence>
<dbReference type="SUPFAM" id="SSF54495">
    <property type="entry name" value="UBC-like"/>
    <property type="match status" value="1"/>
</dbReference>
<accession>A0AA36NGC9</accession>
<proteinExistence type="predicted"/>
<dbReference type="Pfam" id="PF00069">
    <property type="entry name" value="Pkinase"/>
    <property type="match status" value="1"/>
</dbReference>
<dbReference type="SUPFAM" id="SSF56112">
    <property type="entry name" value="Protein kinase-like (PK-like)"/>
    <property type="match status" value="1"/>
</dbReference>
<feature type="binding site" evidence="5">
    <location>
        <position position="184"/>
    </location>
    <ligand>
        <name>ATP</name>
        <dbReference type="ChEBI" id="CHEBI:30616"/>
    </ligand>
</feature>
<dbReference type="GO" id="GO:0000045">
    <property type="term" value="P:autophagosome assembly"/>
    <property type="evidence" value="ECO:0007669"/>
    <property type="project" value="TreeGrafter"/>
</dbReference>
<protein>
    <recommendedName>
        <fullName evidence="7">Protein kinase domain-containing protein</fullName>
    </recommendedName>
</protein>
<dbReference type="AlphaFoldDB" id="A0AA36NGC9"/>
<dbReference type="InterPro" id="IPR011009">
    <property type="entry name" value="Kinase-like_dom_sf"/>
</dbReference>
<organism evidence="8 9">
    <name type="scientific">Effrenium voratum</name>
    <dbReference type="NCBI Taxonomy" id="2562239"/>
    <lineage>
        <taxon>Eukaryota</taxon>
        <taxon>Sar</taxon>
        <taxon>Alveolata</taxon>
        <taxon>Dinophyceae</taxon>
        <taxon>Suessiales</taxon>
        <taxon>Symbiodiniaceae</taxon>
        <taxon>Effrenium</taxon>
    </lineage>
</organism>
<dbReference type="InterPro" id="IPR000719">
    <property type="entry name" value="Prot_kinase_dom"/>
</dbReference>
<dbReference type="PANTHER" id="PTHR24348">
    <property type="entry name" value="SERINE/THREONINE-PROTEIN KINASE UNC-51-RELATED"/>
    <property type="match status" value="1"/>
</dbReference>
<dbReference type="PROSITE" id="PS00107">
    <property type="entry name" value="PROTEIN_KINASE_ATP"/>
    <property type="match status" value="1"/>
</dbReference>
<dbReference type="Gene3D" id="1.10.510.10">
    <property type="entry name" value="Transferase(Phosphotransferase) domain 1"/>
    <property type="match status" value="1"/>
</dbReference>
<dbReference type="Gene3D" id="3.10.110.10">
    <property type="entry name" value="Ubiquitin Conjugating Enzyme"/>
    <property type="match status" value="1"/>
</dbReference>
<evidence type="ECO:0000313" key="9">
    <source>
        <dbReference type="Proteomes" id="UP001178507"/>
    </source>
</evidence>
<reference evidence="8" key="1">
    <citation type="submission" date="2023-08" db="EMBL/GenBank/DDBJ databases">
        <authorList>
            <person name="Chen Y."/>
            <person name="Shah S."/>
            <person name="Dougan E. K."/>
            <person name="Thang M."/>
            <person name="Chan C."/>
        </authorList>
    </citation>
    <scope>NUCLEOTIDE SEQUENCE</scope>
</reference>
<keyword evidence="2 5" id="KW-0547">Nucleotide-binding</keyword>
<dbReference type="GO" id="GO:0000407">
    <property type="term" value="C:phagophore assembly site"/>
    <property type="evidence" value="ECO:0007669"/>
    <property type="project" value="TreeGrafter"/>
</dbReference>
<dbReference type="GO" id="GO:0005776">
    <property type="term" value="C:autophagosome"/>
    <property type="evidence" value="ECO:0007669"/>
    <property type="project" value="TreeGrafter"/>
</dbReference>
<gene>
    <name evidence="8" type="ORF">EVOR1521_LOCUS24291</name>
</gene>
<dbReference type="GO" id="GO:0016020">
    <property type="term" value="C:membrane"/>
    <property type="evidence" value="ECO:0007669"/>
    <property type="project" value="TreeGrafter"/>
</dbReference>